<protein>
    <submittedName>
        <fullName evidence="3">Hypothetical_protein</fullName>
    </submittedName>
</protein>
<gene>
    <name evidence="2" type="ORF">HINF_LOCUS44217</name>
    <name evidence="3" type="ORF">HINF_LOCUS69175</name>
</gene>
<dbReference type="EMBL" id="CATOUU010000877">
    <property type="protein sequence ID" value="CAI9956572.1"/>
    <property type="molecule type" value="Genomic_DNA"/>
</dbReference>
<accession>A0AA86QHX8</accession>
<evidence type="ECO:0000313" key="4">
    <source>
        <dbReference type="Proteomes" id="UP001642409"/>
    </source>
</evidence>
<dbReference type="AlphaFoldDB" id="A0AA86QHX8"/>
<organism evidence="2">
    <name type="scientific">Hexamita inflata</name>
    <dbReference type="NCBI Taxonomy" id="28002"/>
    <lineage>
        <taxon>Eukaryota</taxon>
        <taxon>Metamonada</taxon>
        <taxon>Diplomonadida</taxon>
        <taxon>Hexamitidae</taxon>
        <taxon>Hexamitinae</taxon>
        <taxon>Hexamita</taxon>
    </lineage>
</organism>
<name>A0AA86QHX8_9EUKA</name>
<dbReference type="EMBL" id="CAXDID020000500">
    <property type="protein sequence ID" value="CAL6097625.1"/>
    <property type="molecule type" value="Genomic_DNA"/>
</dbReference>
<feature type="compositionally biased region" description="Polar residues" evidence="1">
    <location>
        <begin position="262"/>
        <end position="273"/>
    </location>
</feature>
<reference evidence="3 4" key="2">
    <citation type="submission" date="2024-07" db="EMBL/GenBank/DDBJ databases">
        <authorList>
            <person name="Akdeniz Z."/>
        </authorList>
    </citation>
    <scope>NUCLEOTIDE SEQUENCE [LARGE SCALE GENOMIC DNA]</scope>
</reference>
<evidence type="ECO:0000256" key="1">
    <source>
        <dbReference type="SAM" id="MobiDB-lite"/>
    </source>
</evidence>
<evidence type="ECO:0000313" key="3">
    <source>
        <dbReference type="EMBL" id="CAL6097625.1"/>
    </source>
</evidence>
<comment type="caution">
    <text evidence="2">The sequence shown here is derived from an EMBL/GenBank/DDBJ whole genome shotgun (WGS) entry which is preliminary data.</text>
</comment>
<dbReference type="Proteomes" id="UP001642409">
    <property type="component" value="Unassembled WGS sequence"/>
</dbReference>
<reference evidence="2" key="1">
    <citation type="submission" date="2023-06" db="EMBL/GenBank/DDBJ databases">
        <authorList>
            <person name="Kurt Z."/>
        </authorList>
    </citation>
    <scope>NUCLEOTIDE SEQUENCE</scope>
</reference>
<keyword evidence="4" id="KW-1185">Reference proteome</keyword>
<feature type="region of interest" description="Disordered" evidence="1">
    <location>
        <begin position="259"/>
        <end position="279"/>
    </location>
</feature>
<sequence length="432" mass="51106">MNAQFDELQQLIVQRLGIEKDDMVLIQFEQFVEIFQNKELAQIYYNNFTQYQDELFQQVESEQQLIKESGISPIEAKKYKSLANFVNLDNQRVNQSQTEKFLQLLRNDYRKFSEDTRKMWRMKQKQESHNQKLEDFKSRMSLNISTQQQQELAKAKYVLNQELSFQTKMKRFEQQLSEKLTKATQLRDSHTSTISLTAHNKIQKVNKKRLDTEDRVYEIIQAEEKLKQQHVLQIFDTSQKISYSNPITARRYTEQLLRATSPRLTSPNSTSPRISPEQEFSDYKLRSAQTQLRATHSTTLQQQQTELRLSQLLTKSQLLSNKQQNAIKQIQQLNIKQKPVSELQYLKGAVQRFKPQKIAPNKLKTVTKTVLNREKETFGDKIKQKQEETEKIITERYRIAEQLKIARKGSKIEQQLIKQMEESNKILESMSE</sequence>
<proteinExistence type="predicted"/>
<evidence type="ECO:0000313" key="2">
    <source>
        <dbReference type="EMBL" id="CAI9956572.1"/>
    </source>
</evidence>